<dbReference type="GO" id="GO:0007131">
    <property type="term" value="P:reciprocal meiotic recombination"/>
    <property type="evidence" value="ECO:0007669"/>
    <property type="project" value="TreeGrafter"/>
</dbReference>
<organism evidence="9 10">
    <name type="scientific">Pleodorina starrii</name>
    <dbReference type="NCBI Taxonomy" id="330485"/>
    <lineage>
        <taxon>Eukaryota</taxon>
        <taxon>Viridiplantae</taxon>
        <taxon>Chlorophyta</taxon>
        <taxon>core chlorophytes</taxon>
        <taxon>Chlorophyceae</taxon>
        <taxon>CS clade</taxon>
        <taxon>Chlamydomonadales</taxon>
        <taxon>Volvocaceae</taxon>
        <taxon>Pleodorina</taxon>
    </lineage>
</organism>
<dbReference type="InterPro" id="IPR020588">
    <property type="entry name" value="RecA_ATP-bd"/>
</dbReference>
<evidence type="ECO:0000256" key="2">
    <source>
        <dbReference type="ARBA" id="ARBA00022741"/>
    </source>
</evidence>
<evidence type="ECO:0000256" key="6">
    <source>
        <dbReference type="ARBA" id="ARBA00023242"/>
    </source>
</evidence>
<name>A0A9W6BJ97_9CHLO</name>
<dbReference type="EMBL" id="BRXU01000007">
    <property type="protein sequence ID" value="GLC53246.1"/>
    <property type="molecule type" value="Genomic_DNA"/>
</dbReference>
<dbReference type="GO" id="GO:0005657">
    <property type="term" value="C:replication fork"/>
    <property type="evidence" value="ECO:0007669"/>
    <property type="project" value="TreeGrafter"/>
</dbReference>
<evidence type="ECO:0000313" key="9">
    <source>
        <dbReference type="EMBL" id="GLC53246.1"/>
    </source>
</evidence>
<dbReference type="Pfam" id="PF08423">
    <property type="entry name" value="Rad51"/>
    <property type="match status" value="2"/>
</dbReference>
<dbReference type="AlphaFoldDB" id="A0A9W6BJ97"/>
<keyword evidence="5" id="KW-0234">DNA repair</keyword>
<keyword evidence="10" id="KW-1185">Reference proteome</keyword>
<evidence type="ECO:0000313" key="10">
    <source>
        <dbReference type="Proteomes" id="UP001165080"/>
    </source>
</evidence>
<dbReference type="SMART" id="SM00382">
    <property type="entry name" value="AAA"/>
    <property type="match status" value="1"/>
</dbReference>
<dbReference type="InterPro" id="IPR003593">
    <property type="entry name" value="AAA+_ATPase"/>
</dbReference>
<dbReference type="InterPro" id="IPR016467">
    <property type="entry name" value="DNA_recomb/repair_RecA-like"/>
</dbReference>
<keyword evidence="6" id="KW-0539">Nucleus</keyword>
<dbReference type="InterPro" id="IPR052093">
    <property type="entry name" value="HR_Repair_Mediator"/>
</dbReference>
<dbReference type="PROSITE" id="PS50162">
    <property type="entry name" value="RECA_2"/>
    <property type="match status" value="1"/>
</dbReference>
<keyword evidence="2" id="KW-0547">Nucleotide-binding</keyword>
<dbReference type="PIRSF" id="PIRSF005856">
    <property type="entry name" value="Rad51"/>
    <property type="match status" value="1"/>
</dbReference>
<sequence length="374" mass="39333">MSSRLEVVALPLPPHLRSKLLAAGFTNASELERCGGPVALARETGLTPEEAHEVLQLLLMMGDRPPGGPGAGGGGGGGGGDWRAGTVSAAALLEAHLASPRIVTMCRELDELLGGGVATGQVTEFCGVPGVGKTQLGMQLAVNVQIPAALAGAQGQAVYVDTEGSFMVERCADIAEGAVRHVTAMAEKQAAVGRPALAEALRSGAVAFDTASLLRGIYYFRIHDYTEQLALVNMLPRFLQQYPQVRLVVFDSVTFHFRQDFSDMAQRTRIITAMAQQLITAAQTYGVAVVLMNQVTTKVLEDGSSKLVPALGESWGHAASTRVMLHWGSHDNERHAQLFKSPHLPPGDVAFAVTADGVRGLPRTARAAAGGAAR</sequence>
<dbReference type="SUPFAM" id="SSF52540">
    <property type="entry name" value="P-loop containing nucleoside triphosphate hydrolases"/>
    <property type="match status" value="1"/>
</dbReference>
<dbReference type="OrthoDB" id="1861185at2759"/>
<evidence type="ECO:0000256" key="4">
    <source>
        <dbReference type="ARBA" id="ARBA00022840"/>
    </source>
</evidence>
<comment type="subcellular location">
    <subcellularLocation>
        <location evidence="1">Nucleus</location>
    </subcellularLocation>
</comment>
<evidence type="ECO:0000259" key="8">
    <source>
        <dbReference type="PROSITE" id="PS50162"/>
    </source>
</evidence>
<dbReference type="InterPro" id="IPR013632">
    <property type="entry name" value="Rad51_C"/>
</dbReference>
<reference evidence="9 10" key="1">
    <citation type="journal article" date="2023" name="Commun. Biol.">
        <title>Reorganization of the ancestral sex-determining regions during the evolution of trioecy in Pleodorina starrii.</title>
        <authorList>
            <person name="Takahashi K."/>
            <person name="Suzuki S."/>
            <person name="Kawai-Toyooka H."/>
            <person name="Yamamoto K."/>
            <person name="Hamaji T."/>
            <person name="Ootsuki R."/>
            <person name="Yamaguchi H."/>
            <person name="Kawachi M."/>
            <person name="Higashiyama T."/>
            <person name="Nozaki H."/>
        </authorList>
    </citation>
    <scope>NUCLEOTIDE SEQUENCE [LARGE SCALE GENOMIC DNA]</scope>
    <source>
        <strain evidence="9 10">NIES-4479</strain>
    </source>
</reference>
<keyword evidence="3" id="KW-0227">DNA damage</keyword>
<dbReference type="InterPro" id="IPR027417">
    <property type="entry name" value="P-loop_NTPase"/>
</dbReference>
<feature type="domain" description="RecA family profile 1" evidence="8">
    <location>
        <begin position="98"/>
        <end position="295"/>
    </location>
</feature>
<dbReference type="GO" id="GO:0000707">
    <property type="term" value="P:meiotic DNA recombinase assembly"/>
    <property type="evidence" value="ECO:0007669"/>
    <property type="project" value="TreeGrafter"/>
</dbReference>
<dbReference type="PANTHER" id="PTHR46239">
    <property type="entry name" value="DNA REPAIR PROTEIN RAD51 HOMOLOG 3 RAD51C"/>
    <property type="match status" value="1"/>
</dbReference>
<dbReference type="GO" id="GO:0033063">
    <property type="term" value="C:Rad51B-Rad51C-Rad51D-XRCC2 complex"/>
    <property type="evidence" value="ECO:0007669"/>
    <property type="project" value="TreeGrafter"/>
</dbReference>
<dbReference type="GO" id="GO:0033065">
    <property type="term" value="C:Rad51C-XRCC3 complex"/>
    <property type="evidence" value="ECO:0007669"/>
    <property type="project" value="TreeGrafter"/>
</dbReference>
<gene>
    <name evidence="9" type="primary">PLEST008733</name>
    <name evidence="9" type="ORF">PLESTB_000724200</name>
</gene>
<evidence type="ECO:0000256" key="3">
    <source>
        <dbReference type="ARBA" id="ARBA00022763"/>
    </source>
</evidence>
<comment type="caution">
    <text evidence="9">The sequence shown here is derived from an EMBL/GenBank/DDBJ whole genome shotgun (WGS) entry which is preliminary data.</text>
</comment>
<dbReference type="Gene3D" id="3.40.50.300">
    <property type="entry name" value="P-loop containing nucleotide triphosphate hydrolases"/>
    <property type="match status" value="1"/>
</dbReference>
<protein>
    <recommendedName>
        <fullName evidence="7">DNA repair protein RAD51 homolog 3</fullName>
    </recommendedName>
</protein>
<dbReference type="CDD" id="cd19492">
    <property type="entry name" value="Rad51C"/>
    <property type="match status" value="1"/>
</dbReference>
<keyword evidence="4" id="KW-0067">ATP-binding</keyword>
<proteinExistence type="predicted"/>
<dbReference type="GO" id="GO:0000400">
    <property type="term" value="F:four-way junction DNA binding"/>
    <property type="evidence" value="ECO:0007669"/>
    <property type="project" value="TreeGrafter"/>
</dbReference>
<evidence type="ECO:0000256" key="1">
    <source>
        <dbReference type="ARBA" id="ARBA00004123"/>
    </source>
</evidence>
<accession>A0A9W6BJ97</accession>
<dbReference type="GO" id="GO:0008821">
    <property type="term" value="F:crossover junction DNA endonuclease activity"/>
    <property type="evidence" value="ECO:0007669"/>
    <property type="project" value="TreeGrafter"/>
</dbReference>
<dbReference type="Proteomes" id="UP001165080">
    <property type="component" value="Unassembled WGS sequence"/>
</dbReference>
<dbReference type="PANTHER" id="PTHR46239:SF1">
    <property type="entry name" value="DNA REPAIR PROTEIN RAD51 HOMOLOG 3"/>
    <property type="match status" value="1"/>
</dbReference>
<evidence type="ECO:0000256" key="7">
    <source>
        <dbReference type="ARBA" id="ARBA00040674"/>
    </source>
</evidence>
<dbReference type="GO" id="GO:0005524">
    <property type="term" value="F:ATP binding"/>
    <property type="evidence" value="ECO:0007669"/>
    <property type="project" value="UniProtKB-KW"/>
</dbReference>
<dbReference type="GO" id="GO:0140664">
    <property type="term" value="F:ATP-dependent DNA damage sensor activity"/>
    <property type="evidence" value="ECO:0007669"/>
    <property type="project" value="InterPro"/>
</dbReference>
<evidence type="ECO:0000256" key="5">
    <source>
        <dbReference type="ARBA" id="ARBA00023204"/>
    </source>
</evidence>